<accession>A0A9D1JZ64</accession>
<feature type="binding site" evidence="1">
    <location>
        <position position="14"/>
    </location>
    <ligand>
        <name>Mg(2+)</name>
        <dbReference type="ChEBI" id="CHEBI:18420"/>
    </ligand>
</feature>
<dbReference type="GO" id="GO:0006281">
    <property type="term" value="P:DNA repair"/>
    <property type="evidence" value="ECO:0007669"/>
    <property type="project" value="TreeGrafter"/>
</dbReference>
<dbReference type="InterPro" id="IPR023198">
    <property type="entry name" value="PGP-like_dom2"/>
</dbReference>
<sequence length="269" mass="29605">MSQKQIELAVFDWAGTTVDYGSSAPAVVFERTFAREGIHFTRQEINAFMGMEKKGHIRSLLSTESGTARWKAVMGREWDEADVERLYEAFEANLFDVVAEYSAPIPGTVEAVAKLREMGIKIGSTTGYTSQMMERVIPAAKEGGYSPDCVVTPDVTGAARPTPFMLFECMRQLNVYPPKHVVKVGDTIIDMKEGVNAGAWSIGILTGSNLLGLTEEEYKAMPAGELEKRKQEVRAKYLEAGADLVIDSISELPAAIEELNRRLAEEASK</sequence>
<dbReference type="PANTHER" id="PTHR43434">
    <property type="entry name" value="PHOSPHOGLYCOLATE PHOSPHATASE"/>
    <property type="match status" value="1"/>
</dbReference>
<dbReference type="EMBL" id="DVJP01000039">
    <property type="protein sequence ID" value="HIS76284.1"/>
    <property type="molecule type" value="Genomic_DNA"/>
</dbReference>
<protein>
    <recommendedName>
        <fullName evidence="1">Phosphonoacetaldehyde hydrolase</fullName>
        <shortName evidence="1">Phosphonatase</shortName>
        <ecNumber evidence="1">3.11.1.1</ecNumber>
    </recommendedName>
    <alternativeName>
        <fullName evidence="1">Phosphonoacetaldehyde phosphonohydrolase</fullName>
    </alternativeName>
</protein>
<dbReference type="GO" id="GO:0008967">
    <property type="term" value="F:phosphoglycolate phosphatase activity"/>
    <property type="evidence" value="ECO:0007669"/>
    <property type="project" value="TreeGrafter"/>
</dbReference>
<dbReference type="GO" id="GO:0000287">
    <property type="term" value="F:magnesium ion binding"/>
    <property type="evidence" value="ECO:0007669"/>
    <property type="project" value="UniProtKB-UniRule"/>
</dbReference>
<dbReference type="GO" id="GO:0005829">
    <property type="term" value="C:cytosol"/>
    <property type="evidence" value="ECO:0007669"/>
    <property type="project" value="TreeGrafter"/>
</dbReference>
<name>A0A9D1JZ64_9FIRM</name>
<comment type="caution">
    <text evidence="2">The sequence shown here is derived from an EMBL/GenBank/DDBJ whole genome shotgun (WGS) entry which is preliminary data.</text>
</comment>
<feature type="active site" description="Schiff-base intermediate with substrate" evidence="1">
    <location>
        <position position="53"/>
    </location>
</feature>
<reference evidence="2" key="2">
    <citation type="journal article" date="2021" name="PeerJ">
        <title>Extensive microbial diversity within the chicken gut microbiome revealed by metagenomics and culture.</title>
        <authorList>
            <person name="Gilroy R."/>
            <person name="Ravi A."/>
            <person name="Getino M."/>
            <person name="Pursley I."/>
            <person name="Horton D.L."/>
            <person name="Alikhan N.F."/>
            <person name="Baker D."/>
            <person name="Gharbi K."/>
            <person name="Hall N."/>
            <person name="Watson M."/>
            <person name="Adriaenssens E.M."/>
            <person name="Foster-Nyarko E."/>
            <person name="Jarju S."/>
            <person name="Secka A."/>
            <person name="Antonio M."/>
            <person name="Oren A."/>
            <person name="Chaudhuri R.R."/>
            <person name="La Ragione R."/>
            <person name="Hildebrand F."/>
            <person name="Pallen M.J."/>
        </authorList>
    </citation>
    <scope>NUCLEOTIDE SEQUENCE</scope>
    <source>
        <strain evidence="2">CHK199-13235</strain>
    </source>
</reference>
<dbReference type="SFLD" id="SFLDG01135">
    <property type="entry name" value="C1.5.6:_HAD__Beta-PGM__Phospha"/>
    <property type="match status" value="1"/>
</dbReference>
<feature type="binding site" evidence="1">
    <location>
        <position position="186"/>
    </location>
    <ligand>
        <name>Mg(2+)</name>
        <dbReference type="ChEBI" id="CHEBI:18420"/>
    </ligand>
</feature>
<dbReference type="EC" id="3.11.1.1" evidence="1"/>
<reference evidence="2" key="1">
    <citation type="submission" date="2020-10" db="EMBL/GenBank/DDBJ databases">
        <authorList>
            <person name="Gilroy R."/>
        </authorList>
    </citation>
    <scope>NUCLEOTIDE SEQUENCE</scope>
    <source>
        <strain evidence="2">CHK199-13235</strain>
    </source>
</reference>
<proteinExistence type="inferred from homology"/>
<dbReference type="GO" id="GO:0019700">
    <property type="term" value="P:organic phosphonate catabolic process"/>
    <property type="evidence" value="ECO:0007669"/>
    <property type="project" value="InterPro"/>
</dbReference>
<evidence type="ECO:0000313" key="2">
    <source>
        <dbReference type="EMBL" id="HIS76284.1"/>
    </source>
</evidence>
<dbReference type="Gene3D" id="3.40.50.1000">
    <property type="entry name" value="HAD superfamily/HAD-like"/>
    <property type="match status" value="1"/>
</dbReference>
<dbReference type="InterPro" id="IPR006323">
    <property type="entry name" value="Phosphonoacetald_hydro"/>
</dbReference>
<comment type="subunit">
    <text evidence="1">Homodimer.</text>
</comment>
<feature type="binding site" evidence="1">
    <location>
        <position position="12"/>
    </location>
    <ligand>
        <name>Mg(2+)</name>
        <dbReference type="ChEBI" id="CHEBI:18420"/>
    </ligand>
</feature>
<keyword evidence="1" id="KW-0460">Magnesium</keyword>
<gene>
    <name evidence="1" type="primary">phnX</name>
    <name evidence="2" type="ORF">IAB51_05660</name>
</gene>
<organism evidence="2 3">
    <name type="scientific">Candidatus Merdivicinus excrementipullorum</name>
    <dbReference type="NCBI Taxonomy" id="2840867"/>
    <lineage>
        <taxon>Bacteria</taxon>
        <taxon>Bacillati</taxon>
        <taxon>Bacillota</taxon>
        <taxon>Clostridia</taxon>
        <taxon>Eubacteriales</taxon>
        <taxon>Oscillospiraceae</taxon>
        <taxon>Oscillospiraceae incertae sedis</taxon>
        <taxon>Candidatus Merdivicinus</taxon>
    </lineage>
</organism>
<comment type="similarity">
    <text evidence="1">Belongs to the HAD-like hydrolase superfamily. PhnX family.</text>
</comment>
<dbReference type="NCBIfam" id="TIGR01422">
    <property type="entry name" value="phosphonatase"/>
    <property type="match status" value="1"/>
</dbReference>
<dbReference type="HAMAP" id="MF_01375">
    <property type="entry name" value="PhnX"/>
    <property type="match status" value="1"/>
</dbReference>
<dbReference type="GO" id="GO:0050194">
    <property type="term" value="F:phosphonoacetaldehyde hydrolase activity"/>
    <property type="evidence" value="ECO:0007669"/>
    <property type="project" value="UniProtKB-UniRule"/>
</dbReference>
<dbReference type="AlphaFoldDB" id="A0A9D1JZ64"/>
<dbReference type="InterPro" id="IPR036412">
    <property type="entry name" value="HAD-like_sf"/>
</dbReference>
<evidence type="ECO:0000256" key="1">
    <source>
        <dbReference type="HAMAP-Rule" id="MF_01375"/>
    </source>
</evidence>
<dbReference type="SUPFAM" id="SSF56784">
    <property type="entry name" value="HAD-like"/>
    <property type="match status" value="1"/>
</dbReference>
<dbReference type="Gene3D" id="1.10.150.240">
    <property type="entry name" value="Putative phosphatase, domain 2"/>
    <property type="match status" value="1"/>
</dbReference>
<dbReference type="PANTHER" id="PTHR43434:SF19">
    <property type="entry name" value="PHOSPHONOACETALDEHYDE HYDROLASE"/>
    <property type="match status" value="1"/>
</dbReference>
<evidence type="ECO:0000313" key="3">
    <source>
        <dbReference type="Proteomes" id="UP000824002"/>
    </source>
</evidence>
<dbReference type="Pfam" id="PF00702">
    <property type="entry name" value="Hydrolase"/>
    <property type="match status" value="1"/>
</dbReference>
<dbReference type="SFLD" id="SFLDG01129">
    <property type="entry name" value="C1.5:_HAD__Beta-PGM__Phosphata"/>
    <property type="match status" value="1"/>
</dbReference>
<dbReference type="InterPro" id="IPR050155">
    <property type="entry name" value="HAD-like_hydrolase_sf"/>
</dbReference>
<comment type="cofactor">
    <cofactor evidence="1">
        <name>Mg(2+)</name>
        <dbReference type="ChEBI" id="CHEBI:18420"/>
    </cofactor>
    <text evidence="1">Binds 1 Mg(2+) ion per subunit.</text>
</comment>
<dbReference type="InterPro" id="IPR023214">
    <property type="entry name" value="HAD_sf"/>
</dbReference>
<keyword evidence="1 2" id="KW-0378">Hydrolase</keyword>
<dbReference type="SFLD" id="SFLDS00003">
    <property type="entry name" value="Haloacid_Dehalogenase"/>
    <property type="match status" value="1"/>
</dbReference>
<dbReference type="Proteomes" id="UP000824002">
    <property type="component" value="Unassembled WGS sequence"/>
</dbReference>
<keyword evidence="1" id="KW-0479">Metal-binding</keyword>
<comment type="function">
    <text evidence="1">Involved in phosphonate degradation.</text>
</comment>
<keyword evidence="1" id="KW-0704">Schiff base</keyword>
<feature type="active site" description="Nucleophile" evidence="1">
    <location>
        <position position="12"/>
    </location>
</feature>
<comment type="catalytic activity">
    <reaction evidence="1">
        <text>phosphonoacetaldehyde + H2O = acetaldehyde + phosphate + H(+)</text>
        <dbReference type="Rhea" id="RHEA:18905"/>
        <dbReference type="ChEBI" id="CHEBI:15343"/>
        <dbReference type="ChEBI" id="CHEBI:15377"/>
        <dbReference type="ChEBI" id="CHEBI:15378"/>
        <dbReference type="ChEBI" id="CHEBI:43474"/>
        <dbReference type="ChEBI" id="CHEBI:58383"/>
        <dbReference type="EC" id="3.11.1.1"/>
    </reaction>
</comment>